<dbReference type="RefSeq" id="WP_105935658.1">
    <property type="nucleotide sequence ID" value="NZ_PVNP01000188.1"/>
</dbReference>
<sequence>MLAPLLVQVGIYCLFPLLLTFERHPQTRRVSLYIYVSLVLIMGGFLGAVYSVLLPGDISLSGGTIAYGGFMMACIMMAFIENDPFILQNIMRLVVMVSIFKELLFASVAETLNAPEVLNPLNVPAGLFEVSLPLIVLGALLIIAELYFLVFVFDRLKRILTNHFLFSLAFSLGFVCVILMDGVLFPVLAMGVSSEVFGLIIGNLSGKAIIAATFGSYLFLFMLTNKSRMEKALNDPLLDWRMLLSSSANIVRKLEQNEQQLLQARTVVEHSREGMAVLDSEFQVVSTNPALEHLFAATRAGGLIHKPLFDLFSTPVSLPEVRTKLLESKSWSAEVTWNIGNKQHFGLLTLVTVVDRYQQASNYTASLTDISELVDVREELRHMAHHDVLTGLPNRRALQRLLAESTQNEPSDFRQAALLLIDLDNFKQVNDSLGHFKGDKLLMQVGRRLSQVLPAGARLFRIGGDEFSVYCEDISNVGEALQLANAMRLQVSYPSDIDSSVPIYVDCCIGISLFPTFAGTLTELYQQADTALYWAKGIGKGTVKAYQESMTETRRSSLTLESMLREAIDNRQLDVHLQPKVNLVSGEVEGAEVLARWTTADNERIAPDVFIPLAEQAGLMSRLTHCILVKACDAFTRISPFVPESFRLAVNISAGELADENLLKSLRRVLTEFDLAADRFEIELTETALIDVDINTLVSLKEAGFTLALDDFGTGYSSLSYLNRLPIDTLKIDRSFIANVPEDGSSSNLTRSIISIARDMNCQVVAEGVENSEQHAFLEKENCELAQGYLYSKPLPLTEFVEFVKT</sequence>
<keyword evidence="1" id="KW-1133">Transmembrane helix</keyword>
<feature type="transmembrane region" description="Helical" evidence="1">
    <location>
        <begin position="132"/>
        <end position="153"/>
    </location>
</feature>
<organism evidence="4 5">
    <name type="scientific">Alteromonas alba</name>
    <dbReference type="NCBI Taxonomy" id="2079529"/>
    <lineage>
        <taxon>Bacteria</taxon>
        <taxon>Pseudomonadati</taxon>
        <taxon>Pseudomonadota</taxon>
        <taxon>Gammaproteobacteria</taxon>
        <taxon>Alteromonadales</taxon>
        <taxon>Alteromonadaceae</taxon>
        <taxon>Alteromonas/Salinimonas group</taxon>
        <taxon>Alteromonas</taxon>
    </lineage>
</organism>
<evidence type="ECO:0000313" key="5">
    <source>
        <dbReference type="Proteomes" id="UP000238949"/>
    </source>
</evidence>
<dbReference type="Pfam" id="PF20973">
    <property type="entry name" value="VUPS"/>
    <property type="match status" value="1"/>
</dbReference>
<feature type="transmembrane region" description="Helical" evidence="1">
    <location>
        <begin position="33"/>
        <end position="53"/>
    </location>
</feature>
<feature type="transmembrane region" description="Helical" evidence="1">
    <location>
        <begin position="196"/>
        <end position="223"/>
    </location>
</feature>
<feature type="domain" description="EAL" evidence="2">
    <location>
        <begin position="557"/>
        <end position="806"/>
    </location>
</feature>
<dbReference type="InterPro" id="IPR029787">
    <property type="entry name" value="Nucleotide_cyclase"/>
</dbReference>
<keyword evidence="1" id="KW-0812">Transmembrane</keyword>
<dbReference type="InterPro" id="IPR000014">
    <property type="entry name" value="PAS"/>
</dbReference>
<dbReference type="Gene3D" id="3.20.20.450">
    <property type="entry name" value="EAL domain"/>
    <property type="match status" value="1"/>
</dbReference>
<keyword evidence="5" id="KW-1185">Reference proteome</keyword>
<dbReference type="CDD" id="cd01949">
    <property type="entry name" value="GGDEF"/>
    <property type="match status" value="1"/>
</dbReference>
<dbReference type="InterPro" id="IPR052155">
    <property type="entry name" value="Biofilm_reg_signaling"/>
</dbReference>
<dbReference type="PANTHER" id="PTHR44757:SF2">
    <property type="entry name" value="BIOFILM ARCHITECTURE MAINTENANCE PROTEIN MBAA"/>
    <property type="match status" value="1"/>
</dbReference>
<dbReference type="SUPFAM" id="SSF141868">
    <property type="entry name" value="EAL domain-like"/>
    <property type="match status" value="1"/>
</dbReference>
<dbReference type="PROSITE" id="PS50887">
    <property type="entry name" value="GGDEF"/>
    <property type="match status" value="1"/>
</dbReference>
<dbReference type="InterPro" id="IPR048533">
    <property type="entry name" value="VUPS"/>
</dbReference>
<dbReference type="PANTHER" id="PTHR44757">
    <property type="entry name" value="DIGUANYLATE CYCLASE DGCP"/>
    <property type="match status" value="1"/>
</dbReference>
<feature type="transmembrane region" description="Helical" evidence="1">
    <location>
        <begin position="165"/>
        <end position="190"/>
    </location>
</feature>
<dbReference type="InterPro" id="IPR043128">
    <property type="entry name" value="Rev_trsase/Diguanyl_cyclase"/>
</dbReference>
<dbReference type="SMART" id="SM00091">
    <property type="entry name" value="PAS"/>
    <property type="match status" value="1"/>
</dbReference>
<dbReference type="AlphaFoldDB" id="A0A2S9V7I6"/>
<feature type="transmembrane region" description="Helical" evidence="1">
    <location>
        <begin position="6"/>
        <end position="21"/>
    </location>
</feature>
<feature type="transmembrane region" description="Helical" evidence="1">
    <location>
        <begin position="59"/>
        <end position="80"/>
    </location>
</feature>
<evidence type="ECO:0000259" key="3">
    <source>
        <dbReference type="PROSITE" id="PS50887"/>
    </source>
</evidence>
<dbReference type="CDD" id="cd01948">
    <property type="entry name" value="EAL"/>
    <property type="match status" value="1"/>
</dbReference>
<dbReference type="SMART" id="SM00052">
    <property type="entry name" value="EAL"/>
    <property type="match status" value="1"/>
</dbReference>
<feature type="transmembrane region" description="Helical" evidence="1">
    <location>
        <begin position="92"/>
        <end position="112"/>
    </location>
</feature>
<dbReference type="Pfam" id="PF00563">
    <property type="entry name" value="EAL"/>
    <property type="match status" value="1"/>
</dbReference>
<dbReference type="Proteomes" id="UP000238949">
    <property type="component" value="Unassembled WGS sequence"/>
</dbReference>
<gene>
    <name evidence="4" type="ORF">C6Y40_17335</name>
</gene>
<protein>
    <recommendedName>
        <fullName evidence="6">GGDEF domain-containing protein</fullName>
    </recommendedName>
</protein>
<proteinExistence type="predicted"/>
<dbReference type="NCBIfam" id="TIGR00254">
    <property type="entry name" value="GGDEF"/>
    <property type="match status" value="1"/>
</dbReference>
<dbReference type="OrthoDB" id="9176779at2"/>
<dbReference type="EMBL" id="PVNP01000188">
    <property type="protein sequence ID" value="PRO72419.1"/>
    <property type="molecule type" value="Genomic_DNA"/>
</dbReference>
<dbReference type="SMART" id="SM00267">
    <property type="entry name" value="GGDEF"/>
    <property type="match status" value="1"/>
</dbReference>
<evidence type="ECO:0000313" key="4">
    <source>
        <dbReference type="EMBL" id="PRO72419.1"/>
    </source>
</evidence>
<dbReference type="SUPFAM" id="SSF55785">
    <property type="entry name" value="PYP-like sensor domain (PAS domain)"/>
    <property type="match status" value="1"/>
</dbReference>
<dbReference type="SUPFAM" id="SSF55073">
    <property type="entry name" value="Nucleotide cyclase"/>
    <property type="match status" value="1"/>
</dbReference>
<dbReference type="InterPro" id="IPR000160">
    <property type="entry name" value="GGDEF_dom"/>
</dbReference>
<name>A0A2S9V7I6_9ALTE</name>
<dbReference type="InterPro" id="IPR035965">
    <property type="entry name" value="PAS-like_dom_sf"/>
</dbReference>
<evidence type="ECO:0000259" key="2">
    <source>
        <dbReference type="PROSITE" id="PS50883"/>
    </source>
</evidence>
<dbReference type="PROSITE" id="PS50883">
    <property type="entry name" value="EAL"/>
    <property type="match status" value="1"/>
</dbReference>
<evidence type="ECO:0000256" key="1">
    <source>
        <dbReference type="SAM" id="Phobius"/>
    </source>
</evidence>
<reference evidence="5" key="1">
    <citation type="journal article" date="2020" name="Int. J. Syst. Evol. Microbiol.">
        <title>Alteromonas alba sp. nov., a marine bacterium isolated from the seawater of the West Pacific Ocean.</title>
        <authorList>
            <person name="Sun C."/>
            <person name="Wu Y.-H."/>
            <person name="Xamxidin M."/>
            <person name="Cheng H."/>
            <person name="Xu X.-W."/>
        </authorList>
    </citation>
    <scope>NUCLEOTIDE SEQUENCE [LARGE SCALE GENOMIC DNA]</scope>
    <source>
        <strain evidence="5">190</strain>
    </source>
</reference>
<comment type="caution">
    <text evidence="4">The sequence shown here is derived from an EMBL/GenBank/DDBJ whole genome shotgun (WGS) entry which is preliminary data.</text>
</comment>
<accession>A0A2S9V7I6</accession>
<dbReference type="InterPro" id="IPR035919">
    <property type="entry name" value="EAL_sf"/>
</dbReference>
<keyword evidence="1" id="KW-0472">Membrane</keyword>
<dbReference type="Pfam" id="PF00990">
    <property type="entry name" value="GGDEF"/>
    <property type="match status" value="1"/>
</dbReference>
<dbReference type="Gene3D" id="3.30.450.20">
    <property type="entry name" value="PAS domain"/>
    <property type="match status" value="1"/>
</dbReference>
<dbReference type="Gene3D" id="3.30.70.270">
    <property type="match status" value="1"/>
</dbReference>
<feature type="domain" description="GGDEF" evidence="3">
    <location>
        <begin position="414"/>
        <end position="548"/>
    </location>
</feature>
<dbReference type="InterPro" id="IPR001633">
    <property type="entry name" value="EAL_dom"/>
</dbReference>
<evidence type="ECO:0008006" key="6">
    <source>
        <dbReference type="Google" id="ProtNLM"/>
    </source>
</evidence>